<protein>
    <submittedName>
        <fullName evidence="1">Uncharacterized protein</fullName>
    </submittedName>
</protein>
<comment type="caution">
    <text evidence="1">The sequence shown here is derived from an EMBL/GenBank/DDBJ whole genome shotgun (WGS) entry which is preliminary data.</text>
</comment>
<gene>
    <name evidence="1" type="ORF">EVA_02216</name>
</gene>
<name>J9GPM1_9ZZZZ</name>
<accession>J9GPM1</accession>
<reference evidence="1" key="1">
    <citation type="journal article" date="2012" name="PLoS ONE">
        <title>Gene sets for utilization of primary and secondary nutrition supplies in the distal gut of endangered iberian lynx.</title>
        <authorList>
            <person name="Alcaide M."/>
            <person name="Messina E."/>
            <person name="Richter M."/>
            <person name="Bargiela R."/>
            <person name="Peplies J."/>
            <person name="Huws S.A."/>
            <person name="Newbold C.J."/>
            <person name="Golyshin P.N."/>
            <person name="Simon M.A."/>
            <person name="Lopez G."/>
            <person name="Yakimov M.M."/>
            <person name="Ferrer M."/>
        </authorList>
    </citation>
    <scope>NUCLEOTIDE SEQUENCE</scope>
</reference>
<proteinExistence type="predicted"/>
<dbReference type="EMBL" id="AMCI01000338">
    <property type="protein sequence ID" value="EJX09674.1"/>
    <property type="molecule type" value="Genomic_DNA"/>
</dbReference>
<sequence>MLDDSDIAFHNLFGNIICGLIVFHRIKLRFSTDLMDCTVEQITLGRRDFTDCPVIITDIFLCGKLPVLIRNIFVHKGFALINAVNCSGKGSVALRCAFLSVALCYGYAELFENVREVSCGYFFPVNRCGLICRHNITDCGIHFLNGVWGSAAYKHIIERSNTVLICHCIFIYGNTRKRSSVKVESYTLDQIILRRFDNLKITSLENIIEVDLCHLTGNNSNSVNLLRYIFVDRLFCYRVNTGHKVIQLEFAAVCGCYSLIDTVTADGKLNTVNLSVLTCLYNLTRAVAYLHFDKSADRVADLLSISDHILNAVAILMDTVRPYDTPLRTPFFFAAVIVNSLLGAFSIETVNLFPLTENETPSIFAEKV</sequence>
<dbReference type="AlphaFoldDB" id="J9GPM1"/>
<organism evidence="1">
    <name type="scientific">gut metagenome</name>
    <dbReference type="NCBI Taxonomy" id="749906"/>
    <lineage>
        <taxon>unclassified sequences</taxon>
        <taxon>metagenomes</taxon>
        <taxon>organismal metagenomes</taxon>
    </lineage>
</organism>
<evidence type="ECO:0000313" key="1">
    <source>
        <dbReference type="EMBL" id="EJX09674.1"/>
    </source>
</evidence>